<evidence type="ECO:0000313" key="5">
    <source>
        <dbReference type="Proteomes" id="UP000078397"/>
    </source>
</evidence>
<name>A0A179FCQ4_METCM</name>
<dbReference type="InterPro" id="IPR016024">
    <property type="entry name" value="ARM-type_fold"/>
</dbReference>
<feature type="compositionally biased region" description="Acidic residues" evidence="2">
    <location>
        <begin position="1761"/>
        <end position="1770"/>
    </location>
</feature>
<dbReference type="Gene3D" id="3.40.50.300">
    <property type="entry name" value="P-loop containing nucleotide triphosphate hydrolases"/>
    <property type="match status" value="1"/>
</dbReference>
<dbReference type="PANTHER" id="PTHR46312">
    <property type="entry name" value="NACHT DOMAIN-CONTAINING PROTEIN"/>
    <property type="match status" value="1"/>
</dbReference>
<organism evidence="4 5">
    <name type="scientific">Pochonia chlamydosporia 170</name>
    <dbReference type="NCBI Taxonomy" id="1380566"/>
    <lineage>
        <taxon>Eukaryota</taxon>
        <taxon>Fungi</taxon>
        <taxon>Dikarya</taxon>
        <taxon>Ascomycota</taxon>
        <taxon>Pezizomycotina</taxon>
        <taxon>Sordariomycetes</taxon>
        <taxon>Hypocreomycetidae</taxon>
        <taxon>Hypocreales</taxon>
        <taxon>Clavicipitaceae</taxon>
        <taxon>Pochonia</taxon>
    </lineage>
</organism>
<dbReference type="InterPro" id="IPR011989">
    <property type="entry name" value="ARM-like"/>
</dbReference>
<protein>
    <submittedName>
        <fullName evidence="4">Peptidase C14</fullName>
    </submittedName>
</protein>
<dbReference type="SMART" id="SM00382">
    <property type="entry name" value="AAA"/>
    <property type="match status" value="1"/>
</dbReference>
<feature type="region of interest" description="Disordered" evidence="2">
    <location>
        <begin position="1752"/>
        <end position="1777"/>
    </location>
</feature>
<dbReference type="Pfam" id="PF13646">
    <property type="entry name" value="HEAT_2"/>
    <property type="match status" value="3"/>
</dbReference>
<proteinExistence type="predicted"/>
<dbReference type="Pfam" id="PF05729">
    <property type="entry name" value="NACHT"/>
    <property type="match status" value="1"/>
</dbReference>
<dbReference type="EMBL" id="LSBJ02000006">
    <property type="protein sequence ID" value="OAQ63138.1"/>
    <property type="molecule type" value="Genomic_DNA"/>
</dbReference>
<dbReference type="GeneID" id="28851630"/>
<dbReference type="InterPro" id="IPR041267">
    <property type="entry name" value="NLRP_HD2"/>
</dbReference>
<evidence type="ECO:0000256" key="1">
    <source>
        <dbReference type="ARBA" id="ARBA00022737"/>
    </source>
</evidence>
<dbReference type="RefSeq" id="XP_018140718.1">
    <property type="nucleotide sequence ID" value="XM_018287636.1"/>
</dbReference>
<dbReference type="InterPro" id="IPR027417">
    <property type="entry name" value="P-loop_NTPase"/>
</dbReference>
<dbReference type="InterPro" id="IPR003593">
    <property type="entry name" value="AAA+_ATPase"/>
</dbReference>
<feature type="domain" description="NACHT" evidence="3">
    <location>
        <begin position="448"/>
        <end position="577"/>
    </location>
</feature>
<evidence type="ECO:0000256" key="2">
    <source>
        <dbReference type="SAM" id="MobiDB-lite"/>
    </source>
</evidence>
<evidence type="ECO:0000259" key="3">
    <source>
        <dbReference type="PROSITE" id="PS50837"/>
    </source>
</evidence>
<dbReference type="Pfam" id="PF17776">
    <property type="entry name" value="NLRC4_HD2"/>
    <property type="match status" value="1"/>
</dbReference>
<dbReference type="Proteomes" id="UP000078397">
    <property type="component" value="Unassembled WGS sequence"/>
</dbReference>
<evidence type="ECO:0000313" key="4">
    <source>
        <dbReference type="EMBL" id="OAQ63138.1"/>
    </source>
</evidence>
<dbReference type="PANTHER" id="PTHR46312:SF2">
    <property type="entry name" value="NUCLEOTIDE-BINDING OLIGOMERIZATION DOMAIN-CONTAINING PROTEIN 2-LIKE"/>
    <property type="match status" value="1"/>
</dbReference>
<keyword evidence="5" id="KW-1185">Reference proteome</keyword>
<dbReference type="KEGG" id="pchm:VFPPC_09034"/>
<dbReference type="InterPro" id="IPR007111">
    <property type="entry name" value="NACHT_NTPase"/>
</dbReference>
<accession>A0A179FCQ4</accession>
<reference evidence="4 5" key="1">
    <citation type="journal article" date="2016" name="PLoS Pathog.">
        <title>Biosynthesis of antibiotic leucinostatins in bio-control fungus Purpureocillium lilacinum and their inhibition on phytophthora revealed by genome mining.</title>
        <authorList>
            <person name="Wang G."/>
            <person name="Liu Z."/>
            <person name="Lin R."/>
            <person name="Li E."/>
            <person name="Mao Z."/>
            <person name="Ling J."/>
            <person name="Yang Y."/>
            <person name="Yin W.B."/>
            <person name="Xie B."/>
        </authorList>
    </citation>
    <scope>NUCLEOTIDE SEQUENCE [LARGE SCALE GENOMIC DNA]</scope>
    <source>
        <strain evidence="4">170</strain>
    </source>
</reference>
<dbReference type="PROSITE" id="PS50837">
    <property type="entry name" value="NACHT"/>
    <property type="match status" value="1"/>
</dbReference>
<dbReference type="Gene3D" id="1.25.10.10">
    <property type="entry name" value="Leucine-rich Repeat Variant"/>
    <property type="match status" value="4"/>
</dbReference>
<keyword evidence="1" id="KW-0677">Repeat</keyword>
<dbReference type="InterPro" id="IPR055496">
    <property type="entry name" value="DUF7068"/>
</dbReference>
<dbReference type="Pfam" id="PF23238">
    <property type="entry name" value="DUF7068"/>
    <property type="match status" value="1"/>
</dbReference>
<gene>
    <name evidence="4" type="ORF">VFPPC_09034</name>
</gene>
<dbReference type="SUPFAM" id="SSF52540">
    <property type="entry name" value="P-loop containing nucleoside triphosphate hydrolases"/>
    <property type="match status" value="1"/>
</dbReference>
<comment type="caution">
    <text evidence="4">The sequence shown here is derived from an EMBL/GenBank/DDBJ whole genome shotgun (WGS) entry which is preliminary data.</text>
</comment>
<dbReference type="OrthoDB" id="427518at2759"/>
<sequence>MDRDHGVHLIPVYRPEGTDVETDIDIIAIHGLDTNAPHTWTFKDRDLQTSVNWLAHADMLPREVGAARIFMCNWPADLFQSGVSTTLKESAERFLRCMQQHLASDGEGGMARRMFFIASCLGGIILIKALRIEKSTQEKTDSPSLIKATRGIVFLATPFKGTSYNYIPDAALKVVASVMDQNVTELVDYAKDTKTGEELVQEFTSRARIEEYHVFTFWEARETSLFAKVHLSWMFLKRVRWLWAFLIVSSHLFNHGKFFAWTLLACQSWWIAFYCYRAKTLVDQSSANAGGAFQSERLDRNHILMNKFRNQDCGDYKQVAKEISRILREIREGKTPLQEADELIRQHYLKSDACRLNIIRISGAKLPMDQCYINLAIVNVGTSGSNPTFSFLDILTWMQNVPDVYSAPPPSYSFFARQKVETPENAIQVKLSDIFDRRDGSLGTVSPRRIFIQGRAGVGKTTLCKKIVYEFTQGNWPQWKRLFDRILWVPLRTLKPDDIQKGGVYTLEGLFQGECFCLHQNLADALAREVRGQGSRTLFLLDGLDEVSHVLEGDREQSHFLRDLLRQPNVIITSRPSVNATSTVANIDLELEAIGFYPQQVQDYIAMTFPNPDSAVIDSTTANDIQVFIQEHRLIQGLARIPIQLDALCYSWQGLGAGDRLDTMTDMYKAIELRLWKKDMVQLGKIHGTEESIIDTLKSATRQQIERHVSQEIEFLEALAFTGLHNNLTTFQQKHLDDVNDTFTPTLLRWRLLKSTSFLRTSDPSFDESHHHYDFIHLTFQEYFAARYFVRKWKTQDPQLQVLKFRDEASRITSAEDISVALFLRTRKYTGHFNIFWRFVAGLLDSENERSQVWSFIKMIEEEPLDLLGPVHQRLVMHCLAEVTGGLPGQAALTTEDNKIQRTRGRLERKLFEWMRFEYPFTGCMRLADEPEMPESALQSVFLEVTGDDERAVWLNTSISTQKRPCILRIAADKIAAFAENPIVAWDAYKALNKASILPDEILQTVISWIADDDQDELVKGFAAEVLQKGEGMPQTSLQMLAAELKNMPQDIQTAIYKILSKSGHSRIPERLQEIVVSWLTSKDDSLREAAVRVLWGLNLEKATQEAVTVLLNDSNPALRQAAIHTLGSQPWLPDAVLQKIAFNLSHEAEAVQSAATSTLMHRSDLSDNSLLAVGAQLEGEPASVRIAAIEILCLQLSLPGESQRALAARLTDKEADVRIAAIKNLSQRSDLIGEVLQAMEARFDDDYAPVRIAAIDTLITFRPFATTIVQRLAERLRDEEADVRIAAIRSSSQRSDLTDDVRRLIEAQLGDGKPSVRIAAIGSLSQRSDLKEDVWKVIEAQLGDGNPSVRIAAMNALGERPVLTKEVLGMIIKRLEDQEADVRKAAITILNKQDSLQEENLELIAASFENQDQEVRLHALRCWANRGSLPERLLQVAFDSQWDRQEDIWDAANDVVHKNFRTLPDTMCKAVVAMSTSEHAEYRERAVYALNGRGEYTIPDNVVDAVAERLKDEQVQVRWAAYLTLGSITNPSKPLVQRVADRLADEIDYSDTVMILKGLGLRNDLEENIVQAIAAKLTDIEIPIRVAAVETLGFQRNLGDKILRDLANMLHDETARVRTATIAALYNQQRLYRFRSLPQQLLERRGVSAVGGLARPANLSDDILLALADRLEDEERSIQLNAEQLLRQHDSVYHSLLSGPKAASLYRILLHRSFNEQVSLYIDDGYLCINSSERISRSRVDGCKSDLLAIMKEARPENYPSEEEDEEQDESSHGSQ</sequence>
<dbReference type="SUPFAM" id="SSF48371">
    <property type="entry name" value="ARM repeat"/>
    <property type="match status" value="2"/>
</dbReference>